<dbReference type="SUPFAM" id="SSF52058">
    <property type="entry name" value="L domain-like"/>
    <property type="match status" value="1"/>
</dbReference>
<evidence type="ECO:0000313" key="6">
    <source>
        <dbReference type="EMBL" id="KAF5949032.1"/>
    </source>
</evidence>
<dbReference type="InterPro" id="IPR032675">
    <property type="entry name" value="LRR_dom_sf"/>
</dbReference>
<reference evidence="7" key="1">
    <citation type="journal article" date="2020" name="Nat. Commun.">
        <title>Genome assembly of wild tea tree DASZ reveals pedigree and selection history of tea varieties.</title>
        <authorList>
            <person name="Zhang W."/>
            <person name="Zhang Y."/>
            <person name="Qiu H."/>
            <person name="Guo Y."/>
            <person name="Wan H."/>
            <person name="Zhang X."/>
            <person name="Scossa F."/>
            <person name="Alseekh S."/>
            <person name="Zhang Q."/>
            <person name="Wang P."/>
            <person name="Xu L."/>
            <person name="Schmidt M.H."/>
            <person name="Jia X."/>
            <person name="Li D."/>
            <person name="Zhu A."/>
            <person name="Guo F."/>
            <person name="Chen W."/>
            <person name="Ni D."/>
            <person name="Usadel B."/>
            <person name="Fernie A.R."/>
            <person name="Wen W."/>
        </authorList>
    </citation>
    <scope>NUCLEOTIDE SEQUENCE [LARGE SCALE GENOMIC DNA]</scope>
    <source>
        <strain evidence="7">cv. G240</strain>
    </source>
</reference>
<dbReference type="InterPro" id="IPR050905">
    <property type="entry name" value="Plant_NBS-LRR"/>
</dbReference>
<dbReference type="Gene3D" id="1.10.8.430">
    <property type="entry name" value="Helical domain of apoptotic protease-activating factors"/>
    <property type="match status" value="1"/>
</dbReference>
<name>A0A7J7H7V8_CAMSI</name>
<reference evidence="6 7" key="2">
    <citation type="submission" date="2020-07" db="EMBL/GenBank/DDBJ databases">
        <title>Genome assembly of wild tea tree DASZ reveals pedigree and selection history of tea varieties.</title>
        <authorList>
            <person name="Zhang W."/>
        </authorList>
    </citation>
    <scope>NUCLEOTIDE SEQUENCE [LARGE SCALE GENOMIC DNA]</scope>
    <source>
        <strain evidence="7">cv. G240</strain>
        <tissue evidence="6">Leaf</tissue>
    </source>
</reference>
<dbReference type="GO" id="GO:0005524">
    <property type="term" value="F:ATP binding"/>
    <property type="evidence" value="ECO:0007669"/>
    <property type="project" value="UniProtKB-KW"/>
</dbReference>
<dbReference type="PANTHER" id="PTHR33463:SF198">
    <property type="entry name" value="RPP4C3"/>
    <property type="match status" value="1"/>
</dbReference>
<dbReference type="GO" id="GO:0043531">
    <property type="term" value="F:ADP binding"/>
    <property type="evidence" value="ECO:0007669"/>
    <property type="project" value="InterPro"/>
</dbReference>
<accession>A0A7J7H7V8</accession>
<evidence type="ECO:0000256" key="3">
    <source>
        <dbReference type="ARBA" id="ARBA00022821"/>
    </source>
</evidence>
<dbReference type="PANTHER" id="PTHR33463">
    <property type="entry name" value="NB-ARC DOMAIN-CONTAINING PROTEIN-RELATED"/>
    <property type="match status" value="1"/>
</dbReference>
<keyword evidence="7" id="KW-1185">Reference proteome</keyword>
<keyword evidence="4" id="KW-0067">ATP-binding</keyword>
<dbReference type="EMBL" id="JACBKZ010000006">
    <property type="protein sequence ID" value="KAF5949032.1"/>
    <property type="molecule type" value="Genomic_DNA"/>
</dbReference>
<dbReference type="GO" id="GO:0006952">
    <property type="term" value="P:defense response"/>
    <property type="evidence" value="ECO:0007669"/>
    <property type="project" value="UniProtKB-KW"/>
</dbReference>
<dbReference type="InterPro" id="IPR002182">
    <property type="entry name" value="NB-ARC"/>
</dbReference>
<dbReference type="Gene3D" id="3.80.10.10">
    <property type="entry name" value="Ribonuclease Inhibitor"/>
    <property type="match status" value="1"/>
</dbReference>
<dbReference type="PRINTS" id="PR00364">
    <property type="entry name" value="DISEASERSIST"/>
</dbReference>
<comment type="similarity">
    <text evidence="1">Belongs to the disease resistance NB-LRR family.</text>
</comment>
<keyword evidence="3" id="KW-0611">Plant defense</keyword>
<proteinExistence type="inferred from homology"/>
<protein>
    <recommendedName>
        <fullName evidence="5">NB-ARC domain-containing protein</fullName>
    </recommendedName>
</protein>
<evidence type="ECO:0000256" key="2">
    <source>
        <dbReference type="ARBA" id="ARBA00022614"/>
    </source>
</evidence>
<evidence type="ECO:0000313" key="7">
    <source>
        <dbReference type="Proteomes" id="UP000593564"/>
    </source>
</evidence>
<comment type="caution">
    <text evidence="6">The sequence shown here is derived from an EMBL/GenBank/DDBJ whole genome shotgun (WGS) entry which is preliminary data.</text>
</comment>
<keyword evidence="2" id="KW-0433">Leucine-rich repeat</keyword>
<keyword evidence="4" id="KW-0547">Nucleotide-binding</keyword>
<organism evidence="6 7">
    <name type="scientific">Camellia sinensis</name>
    <name type="common">Tea plant</name>
    <name type="synonym">Thea sinensis</name>
    <dbReference type="NCBI Taxonomy" id="4442"/>
    <lineage>
        <taxon>Eukaryota</taxon>
        <taxon>Viridiplantae</taxon>
        <taxon>Streptophyta</taxon>
        <taxon>Embryophyta</taxon>
        <taxon>Tracheophyta</taxon>
        <taxon>Spermatophyta</taxon>
        <taxon>Magnoliopsida</taxon>
        <taxon>eudicotyledons</taxon>
        <taxon>Gunneridae</taxon>
        <taxon>Pentapetalae</taxon>
        <taxon>asterids</taxon>
        <taxon>Ericales</taxon>
        <taxon>Theaceae</taxon>
        <taxon>Camellia</taxon>
    </lineage>
</organism>
<evidence type="ECO:0000259" key="5">
    <source>
        <dbReference type="Pfam" id="PF00931"/>
    </source>
</evidence>
<dbReference type="Proteomes" id="UP000593564">
    <property type="component" value="Unassembled WGS sequence"/>
</dbReference>
<dbReference type="AlphaFoldDB" id="A0A7J7H7V8"/>
<feature type="domain" description="NB-ARC" evidence="5">
    <location>
        <begin position="2"/>
        <end position="86"/>
    </location>
</feature>
<dbReference type="InterPro" id="IPR042197">
    <property type="entry name" value="Apaf_helical"/>
</dbReference>
<dbReference type="Pfam" id="PF00931">
    <property type="entry name" value="NB-ARC"/>
    <property type="match status" value="1"/>
</dbReference>
<sequence length="648" mass="73759">MGKRTFVILDDVWEKFNFADIEIPITNGNMGCKVVITSRKKGLCQMIPMPVAQEDSLIGVPEALTKEILIGVLAEPEAWTLFKKTVGISIDSEIPSEAKEVCDKCGGLPVAIRAVAAALKGKGKHAWKDALRQLKNYKLKEIAGIDPDLFNSLKWSYDRLEPKDARSCFLLCSLFPEDAEISIDDLVRYSVGMRLLDQNLNIFDEVRDRVLAMVDVLNESCLLLDGTNENVVKMHDVIRDVAITIAEEEKGYLVKHVIKKWPEKDTYEHYSAISLRFTTNIQELPDVLECTRLHTLVLKCRDSSPTDVKNSFFNEMENNLEILDLSEMPLKSSPSSLLRLVKLRMLCLSGLSRDMALLGRLKNLEILSLHGIEELAPEIKELTSLRLLDLENCTNLRVIPPNVISKLTQLEELYISDTFDQWKVEGTDQQRENASLLELNSLTLLKTLKVHMPRSMSLPKLTRFSISIGENIKYKENYSSTRILKLYGIPIENKFRDVLEKVEVLYLNKLPEIVGNEGQENDEEIIFLQLKIMTLRNIPKLRSFLSNNSNTPQPLFCGKLENLKSFYGSCGPEEEKEESTKHELNVEILEPQPLFNQKVVFPCLEVLEIWRSIKSENFFFFGKSLDLDCCTSLTTTSYLGGLLFCMYI</sequence>
<dbReference type="SUPFAM" id="SSF52540">
    <property type="entry name" value="P-loop containing nucleoside triphosphate hydrolases"/>
    <property type="match status" value="1"/>
</dbReference>
<dbReference type="Gene3D" id="3.40.50.300">
    <property type="entry name" value="P-loop containing nucleotide triphosphate hydrolases"/>
    <property type="match status" value="1"/>
</dbReference>
<dbReference type="InterPro" id="IPR027417">
    <property type="entry name" value="P-loop_NTPase"/>
</dbReference>
<evidence type="ECO:0000256" key="4">
    <source>
        <dbReference type="ARBA" id="ARBA00022840"/>
    </source>
</evidence>
<gene>
    <name evidence="6" type="ORF">HYC85_014989</name>
</gene>
<evidence type="ECO:0000256" key="1">
    <source>
        <dbReference type="ARBA" id="ARBA00008894"/>
    </source>
</evidence>